<dbReference type="InterPro" id="IPR006694">
    <property type="entry name" value="Fatty_acid_hydroxylase"/>
</dbReference>
<feature type="transmembrane region" description="Helical" evidence="14">
    <location>
        <begin position="409"/>
        <end position="425"/>
    </location>
</feature>
<evidence type="ECO:0000256" key="2">
    <source>
        <dbReference type="ARBA" id="ARBA00004477"/>
    </source>
</evidence>
<accession>A0AAW1DMM4</accession>
<dbReference type="Pfam" id="PF04116">
    <property type="entry name" value="FA_hydroxylase"/>
    <property type="match status" value="1"/>
</dbReference>
<evidence type="ECO:0000256" key="11">
    <source>
        <dbReference type="ARBA" id="ARBA00039026"/>
    </source>
</evidence>
<comment type="caution">
    <text evidence="17">The sequence shown here is derived from an EMBL/GenBank/DDBJ whole genome shotgun (WGS) entry which is preliminary data.</text>
</comment>
<dbReference type="PANTHER" id="PTHR21624:SF1">
    <property type="entry name" value="ALKYLGLYCEROL MONOOXYGENASE"/>
    <property type="match status" value="1"/>
</dbReference>
<comment type="subcellular location">
    <subcellularLocation>
        <location evidence="2">Endoplasmic reticulum membrane</location>
        <topology evidence="2">Multi-pass membrane protein</topology>
    </subcellularLocation>
</comment>
<keyword evidence="18" id="KW-1185">Reference proteome</keyword>
<evidence type="ECO:0000259" key="16">
    <source>
        <dbReference type="Pfam" id="PF24858"/>
    </source>
</evidence>
<evidence type="ECO:0000259" key="15">
    <source>
        <dbReference type="Pfam" id="PF04116"/>
    </source>
</evidence>
<dbReference type="Proteomes" id="UP001461498">
    <property type="component" value="Unassembled WGS sequence"/>
</dbReference>
<reference evidence="17 18" key="1">
    <citation type="submission" date="2022-12" db="EMBL/GenBank/DDBJ databases">
        <title>Chromosome-level genome assembly of true bugs.</title>
        <authorList>
            <person name="Ma L."/>
            <person name="Li H."/>
        </authorList>
    </citation>
    <scope>NUCLEOTIDE SEQUENCE [LARGE SCALE GENOMIC DNA]</scope>
    <source>
        <strain evidence="17">Lab_2022b</strain>
    </source>
</reference>
<evidence type="ECO:0000256" key="6">
    <source>
        <dbReference type="ARBA" id="ARBA00023002"/>
    </source>
</evidence>
<keyword evidence="8" id="KW-0443">Lipid metabolism</keyword>
<dbReference type="EMBL" id="JAPXFL010000001">
    <property type="protein sequence ID" value="KAK9512203.1"/>
    <property type="molecule type" value="Genomic_DNA"/>
</dbReference>
<comment type="catalytic activity">
    <reaction evidence="13">
        <text>1-O-(1,2-saturated-alkyl)-sn-glycerol + (6R)-L-erythro-5,6,7,8-tetrahydrobiopterin + O2 = a 1-(1-hydroxyalkyl)-sn-glycerol + (6R)-L-erythro-6,7-dihydrobiopterin + H2O</text>
        <dbReference type="Rhea" id="RHEA:36255"/>
        <dbReference type="ChEBI" id="CHEBI:15377"/>
        <dbReference type="ChEBI" id="CHEBI:15379"/>
        <dbReference type="ChEBI" id="CHEBI:43120"/>
        <dbReference type="ChEBI" id="CHEBI:59560"/>
        <dbReference type="ChEBI" id="CHEBI:73418"/>
        <dbReference type="ChEBI" id="CHEBI:83957"/>
        <dbReference type="EC" id="1.14.16.5"/>
    </reaction>
</comment>
<evidence type="ECO:0000313" key="18">
    <source>
        <dbReference type="Proteomes" id="UP001461498"/>
    </source>
</evidence>
<keyword evidence="3 14" id="KW-0812">Transmembrane</keyword>
<keyword evidence="7" id="KW-0408">Iron</keyword>
<dbReference type="PANTHER" id="PTHR21624">
    <property type="entry name" value="STEROL DESATURASE-RELATED PROTEIN"/>
    <property type="match status" value="1"/>
</dbReference>
<evidence type="ECO:0000256" key="10">
    <source>
        <dbReference type="ARBA" id="ARBA00038190"/>
    </source>
</evidence>
<evidence type="ECO:0000256" key="14">
    <source>
        <dbReference type="SAM" id="Phobius"/>
    </source>
</evidence>
<keyword evidence="4" id="KW-0256">Endoplasmic reticulum</keyword>
<dbReference type="Pfam" id="PF24858">
    <property type="entry name" value="AGMP_C"/>
    <property type="match status" value="1"/>
</dbReference>
<dbReference type="AlphaFoldDB" id="A0AAW1DMM4"/>
<dbReference type="InterPro" id="IPR056853">
    <property type="entry name" value="AGMP_C"/>
</dbReference>
<dbReference type="GO" id="GO:0005506">
    <property type="term" value="F:iron ion binding"/>
    <property type="evidence" value="ECO:0007669"/>
    <property type="project" value="InterPro"/>
</dbReference>
<dbReference type="EC" id="1.14.16.5" evidence="11"/>
<evidence type="ECO:0000256" key="5">
    <source>
        <dbReference type="ARBA" id="ARBA00022989"/>
    </source>
</evidence>
<feature type="domain" description="Fatty acid hydroxylase" evidence="15">
    <location>
        <begin position="136"/>
        <end position="267"/>
    </location>
</feature>
<keyword evidence="5 14" id="KW-1133">Transmembrane helix</keyword>
<evidence type="ECO:0000256" key="3">
    <source>
        <dbReference type="ARBA" id="ARBA00022692"/>
    </source>
</evidence>
<evidence type="ECO:0000313" key="17">
    <source>
        <dbReference type="EMBL" id="KAK9512203.1"/>
    </source>
</evidence>
<protein>
    <recommendedName>
        <fullName evidence="12">Alkylglycerol monooxygenase</fullName>
        <ecNumber evidence="11">1.14.16.5</ecNumber>
    </recommendedName>
</protein>
<evidence type="ECO:0000256" key="7">
    <source>
        <dbReference type="ARBA" id="ARBA00023004"/>
    </source>
</evidence>
<evidence type="ECO:0000256" key="8">
    <source>
        <dbReference type="ARBA" id="ARBA00023098"/>
    </source>
</evidence>
<dbReference type="GO" id="GO:0008610">
    <property type="term" value="P:lipid biosynthetic process"/>
    <property type="evidence" value="ECO:0007669"/>
    <property type="project" value="InterPro"/>
</dbReference>
<proteinExistence type="inferred from homology"/>
<dbReference type="GO" id="GO:0006643">
    <property type="term" value="P:membrane lipid metabolic process"/>
    <property type="evidence" value="ECO:0007669"/>
    <property type="project" value="TreeGrafter"/>
</dbReference>
<comment type="cofactor">
    <cofactor evidence="1">
        <name>Fe cation</name>
        <dbReference type="ChEBI" id="CHEBI:24875"/>
    </cofactor>
</comment>
<dbReference type="GO" id="GO:0005789">
    <property type="term" value="C:endoplasmic reticulum membrane"/>
    <property type="evidence" value="ECO:0007669"/>
    <property type="project" value="UniProtKB-SubCell"/>
</dbReference>
<name>A0AAW1DMM4_9HEMI</name>
<feature type="domain" description="Alkylglycerol monooxygenase C-terminal" evidence="16">
    <location>
        <begin position="354"/>
        <end position="439"/>
    </location>
</feature>
<evidence type="ECO:0000256" key="13">
    <source>
        <dbReference type="ARBA" id="ARBA00047556"/>
    </source>
</evidence>
<evidence type="ECO:0000256" key="12">
    <source>
        <dbReference type="ARBA" id="ARBA00040992"/>
    </source>
</evidence>
<evidence type="ECO:0000256" key="1">
    <source>
        <dbReference type="ARBA" id="ARBA00001962"/>
    </source>
</evidence>
<keyword evidence="9 14" id="KW-0472">Membrane</keyword>
<keyword evidence="6" id="KW-0560">Oxidoreductase</keyword>
<dbReference type="InterPro" id="IPR051689">
    <property type="entry name" value="Sterol_desaturase/TMEM195"/>
</dbReference>
<feature type="transmembrane region" description="Helical" evidence="14">
    <location>
        <begin position="437"/>
        <end position="454"/>
    </location>
</feature>
<evidence type="ECO:0000256" key="9">
    <source>
        <dbReference type="ARBA" id="ARBA00023136"/>
    </source>
</evidence>
<organism evidence="17 18">
    <name type="scientific">Rhynocoris fuscipes</name>
    <dbReference type="NCBI Taxonomy" id="488301"/>
    <lineage>
        <taxon>Eukaryota</taxon>
        <taxon>Metazoa</taxon>
        <taxon>Ecdysozoa</taxon>
        <taxon>Arthropoda</taxon>
        <taxon>Hexapoda</taxon>
        <taxon>Insecta</taxon>
        <taxon>Pterygota</taxon>
        <taxon>Neoptera</taxon>
        <taxon>Paraneoptera</taxon>
        <taxon>Hemiptera</taxon>
        <taxon>Heteroptera</taxon>
        <taxon>Panheteroptera</taxon>
        <taxon>Cimicomorpha</taxon>
        <taxon>Reduviidae</taxon>
        <taxon>Harpactorinae</taxon>
        <taxon>Harpactorini</taxon>
        <taxon>Rhynocoris</taxon>
    </lineage>
</organism>
<feature type="transmembrane region" description="Helical" evidence="14">
    <location>
        <begin position="348"/>
        <end position="370"/>
    </location>
</feature>
<evidence type="ECO:0000256" key="4">
    <source>
        <dbReference type="ARBA" id="ARBA00022824"/>
    </source>
</evidence>
<feature type="transmembrane region" description="Helical" evidence="14">
    <location>
        <begin position="62"/>
        <end position="79"/>
    </location>
</feature>
<dbReference type="GO" id="GO:0050479">
    <property type="term" value="F:glyceryl-ether monooxygenase activity"/>
    <property type="evidence" value="ECO:0007669"/>
    <property type="project" value="UniProtKB-EC"/>
</dbReference>
<comment type="similarity">
    <text evidence="10">Belongs to the sterol desaturase family. TMEM195 subfamily.</text>
</comment>
<gene>
    <name evidence="17" type="ORF">O3M35_000673</name>
</gene>
<sequence length="468" mass="55454">MVWINLGKNKPSQDSLALTITPINYILLLLAEEERRIVALYICNEFQLELHVIKDMVFMFQSWPYFLMFMILENLILWIERKPTMRINDGITSLSHGLIQEIGRLLFRGGESWLYVWIYEHWRITELPWDSIVTWYIAAIGVDFCYYWVHRACHEIHILWAQHQVHHSSEDYNLAVGLRQSAIQGWCGFIFYLPLALFIPPSVFLTHQQFNLLYQFWIHTETIKSLGPLEWIFNTPRHHRVHHGSVLYCLDKNYGGTLIIWDRMFGTFAEEREKEEIIYGLVLNQPSFNPVFLQLFYNMNVYKKFMMMEGWRNKISAIIKGPSWLPGQKWTGNDADKIEVKAREKFDVILPTWCNVYLVLHFIATVLSFQDLAQRHLSMTPLSVLISVIYMIISLSIIGLMFEDRPNVWLLEMVRCAIFATLMYKDALSIDLPYLKWFYTLSTFFWLLHSFKLVRVHSTIQKRLSTSE</sequence>
<feature type="transmembrane region" description="Helical" evidence="14">
    <location>
        <begin position="382"/>
        <end position="402"/>
    </location>
</feature>